<gene>
    <name evidence="8" type="ORF">AWW66_20760</name>
</gene>
<dbReference type="Proteomes" id="UP000070620">
    <property type="component" value="Unassembled WGS sequence"/>
</dbReference>
<protein>
    <submittedName>
        <fullName evidence="8">Uncharacterized protein</fullName>
    </submittedName>
</protein>
<dbReference type="InterPro" id="IPR050833">
    <property type="entry name" value="Poly_Biosynth_Transport"/>
</dbReference>
<feature type="transmembrane region" description="Helical" evidence="7">
    <location>
        <begin position="445"/>
        <end position="467"/>
    </location>
</feature>
<feature type="region of interest" description="Disordered" evidence="6">
    <location>
        <begin position="1"/>
        <end position="30"/>
    </location>
</feature>
<evidence type="ECO:0000256" key="4">
    <source>
        <dbReference type="ARBA" id="ARBA00022989"/>
    </source>
</evidence>
<dbReference type="PANTHER" id="PTHR30250:SF27">
    <property type="entry name" value="POLYSACCHARIDE BIOSYNTHESIS PROTEIN"/>
    <property type="match status" value="1"/>
</dbReference>
<keyword evidence="3 7" id="KW-0812">Transmembrane</keyword>
<feature type="transmembrane region" description="Helical" evidence="7">
    <location>
        <begin position="322"/>
        <end position="344"/>
    </location>
</feature>
<sequence>MTDDPNRSGPTSRPAPTDGTGDPGSGDRHVRGMARGGGLNLVGALLSQAAVFLIMLLVARLLGVREVGRYAQCYAVLSLFGLLSLSGFRAGLTRFVAVHLADDDAPALRGTIRLGLGVSVASSVALAAGLAAAAPWLAAQLHDPGLATGLRLVALTLPATTITEAALAATRGWRTQRPFTYIGQLYEPGTRLLLTTLALVTGAGLTGAFWALVVAGWSAALLALVALARLLRRVAPARPVYRPRQLFGFSTVSWASSLSSTGLIWVDTLLLGFFANPEIGVYNVATRLVTVAIFVLAPINASFGPYIAYLYHQGAMADVRRVYTVATGWVVRLSLPAFVALLVIPGDLLRVFDGQIATGAAVTVVLALGQMVNAATGPCGTVLNMSGRVALNMADNVAALVINVLLNLWLIPAYGIVGSAVAWSVSLVVVNVARVLQVRHLIGALPFSAGMLKGVAAAGAAALAGLLVRDLVPGWPWRLAVGLTVIAAVYLAVVLALGLSKEDVMVLRTLRRRRGRGGPPAGGAGSLPARGSPTADGADPAPAGGAPTATGVPR</sequence>
<keyword evidence="2" id="KW-1003">Cell membrane</keyword>
<comment type="caution">
    <text evidence="8">The sequence shown here is derived from an EMBL/GenBank/DDBJ whole genome shotgun (WGS) entry which is preliminary data.</text>
</comment>
<comment type="subcellular location">
    <subcellularLocation>
        <location evidence="1">Cell membrane</location>
        <topology evidence="1">Multi-pass membrane protein</topology>
    </subcellularLocation>
</comment>
<keyword evidence="4 7" id="KW-1133">Transmembrane helix</keyword>
<proteinExistence type="predicted"/>
<evidence type="ECO:0000256" key="7">
    <source>
        <dbReference type="SAM" id="Phobius"/>
    </source>
</evidence>
<feature type="region of interest" description="Disordered" evidence="6">
    <location>
        <begin position="514"/>
        <end position="554"/>
    </location>
</feature>
<dbReference type="PANTHER" id="PTHR30250">
    <property type="entry name" value="PST FAMILY PREDICTED COLANIC ACID TRANSPORTER"/>
    <property type="match status" value="1"/>
</dbReference>
<feature type="transmembrane region" description="Helical" evidence="7">
    <location>
        <begin position="286"/>
        <end position="310"/>
    </location>
</feature>
<evidence type="ECO:0000256" key="3">
    <source>
        <dbReference type="ARBA" id="ARBA00022692"/>
    </source>
</evidence>
<feature type="transmembrane region" description="Helical" evidence="7">
    <location>
        <begin position="192"/>
        <end position="225"/>
    </location>
</feature>
<feature type="transmembrane region" description="Helical" evidence="7">
    <location>
        <begin position="112"/>
        <end position="138"/>
    </location>
</feature>
<keyword evidence="9" id="KW-1185">Reference proteome</keyword>
<dbReference type="GO" id="GO:0005886">
    <property type="term" value="C:plasma membrane"/>
    <property type="evidence" value="ECO:0007669"/>
    <property type="project" value="UniProtKB-SubCell"/>
</dbReference>
<accession>A0A136PNS3</accession>
<dbReference type="AlphaFoldDB" id="A0A136PNS3"/>
<evidence type="ECO:0000256" key="1">
    <source>
        <dbReference type="ARBA" id="ARBA00004651"/>
    </source>
</evidence>
<feature type="transmembrane region" description="Helical" evidence="7">
    <location>
        <begin position="416"/>
        <end position="433"/>
    </location>
</feature>
<evidence type="ECO:0000256" key="5">
    <source>
        <dbReference type="ARBA" id="ARBA00023136"/>
    </source>
</evidence>
<feature type="transmembrane region" description="Helical" evidence="7">
    <location>
        <begin position="74"/>
        <end position="92"/>
    </location>
</feature>
<feature type="transmembrane region" description="Helical" evidence="7">
    <location>
        <begin position="41"/>
        <end position="62"/>
    </location>
</feature>
<evidence type="ECO:0000313" key="8">
    <source>
        <dbReference type="EMBL" id="KXK60089.1"/>
    </source>
</evidence>
<name>A0A136PNS3_9ACTN</name>
<evidence type="ECO:0000256" key="2">
    <source>
        <dbReference type="ARBA" id="ARBA00022475"/>
    </source>
</evidence>
<feature type="compositionally biased region" description="Low complexity" evidence="6">
    <location>
        <begin position="526"/>
        <end position="554"/>
    </location>
</feature>
<dbReference type="Pfam" id="PF01943">
    <property type="entry name" value="Polysacc_synt"/>
    <property type="match status" value="1"/>
</dbReference>
<dbReference type="EMBL" id="LRQV01000084">
    <property type="protein sequence ID" value="KXK60089.1"/>
    <property type="molecule type" value="Genomic_DNA"/>
</dbReference>
<organism evidence="8 9">
    <name type="scientific">Micromonospora rosaria</name>
    <dbReference type="NCBI Taxonomy" id="47874"/>
    <lineage>
        <taxon>Bacteria</taxon>
        <taxon>Bacillati</taxon>
        <taxon>Actinomycetota</taxon>
        <taxon>Actinomycetes</taxon>
        <taxon>Micromonosporales</taxon>
        <taxon>Micromonosporaceae</taxon>
        <taxon>Micromonospora</taxon>
    </lineage>
</organism>
<feature type="transmembrane region" description="Helical" evidence="7">
    <location>
        <begin position="389"/>
        <end position="410"/>
    </location>
</feature>
<evidence type="ECO:0000256" key="6">
    <source>
        <dbReference type="SAM" id="MobiDB-lite"/>
    </source>
</evidence>
<dbReference type="OrthoDB" id="3294889at2"/>
<evidence type="ECO:0000313" key="9">
    <source>
        <dbReference type="Proteomes" id="UP000070620"/>
    </source>
</evidence>
<keyword evidence="5 7" id="KW-0472">Membrane</keyword>
<dbReference type="RefSeq" id="WP_067369047.1">
    <property type="nucleotide sequence ID" value="NZ_JBIUBN010000002.1"/>
</dbReference>
<feature type="transmembrane region" description="Helical" evidence="7">
    <location>
        <begin position="246"/>
        <end position="266"/>
    </location>
</feature>
<feature type="transmembrane region" description="Helical" evidence="7">
    <location>
        <begin position="356"/>
        <end position="377"/>
    </location>
</feature>
<reference evidence="8 9" key="1">
    <citation type="submission" date="2016-01" db="EMBL/GenBank/DDBJ databases">
        <title>Whole genome sequence and analysis of Micromonospora rosaria DSM 803, which can produce antibacterial substance rosamicin.</title>
        <authorList>
            <person name="Yang H."/>
            <person name="He X."/>
            <person name="Zhu D."/>
        </authorList>
    </citation>
    <scope>NUCLEOTIDE SEQUENCE [LARGE SCALE GENOMIC DNA]</scope>
    <source>
        <strain evidence="8 9">DSM 803</strain>
    </source>
</reference>
<dbReference type="CDD" id="cd13128">
    <property type="entry name" value="MATE_Wzx_like"/>
    <property type="match status" value="1"/>
</dbReference>
<feature type="transmembrane region" description="Helical" evidence="7">
    <location>
        <begin position="479"/>
        <end position="499"/>
    </location>
</feature>
<dbReference type="InterPro" id="IPR002797">
    <property type="entry name" value="Polysacc_synth"/>
</dbReference>